<dbReference type="AlphaFoldDB" id="A0A846MIS8"/>
<dbReference type="RefSeq" id="WP_166910142.1">
    <property type="nucleotide sequence ID" value="NZ_JAASRS010000001.1"/>
</dbReference>
<protein>
    <submittedName>
        <fullName evidence="1">Uncharacterized protein</fullName>
    </submittedName>
</protein>
<keyword evidence="2" id="KW-1185">Reference proteome</keyword>
<comment type="caution">
    <text evidence="1">The sequence shown here is derived from an EMBL/GenBank/DDBJ whole genome shotgun (WGS) entry which is preliminary data.</text>
</comment>
<reference evidence="1 2" key="1">
    <citation type="submission" date="2020-03" db="EMBL/GenBank/DDBJ databases">
        <title>Genomic Encyclopedia of Archaeal and Bacterial Type Strains, Phase II (KMG-II): from individual species to whole genera.</title>
        <authorList>
            <person name="Goeker M."/>
        </authorList>
    </citation>
    <scope>NUCLEOTIDE SEQUENCE [LARGE SCALE GENOMIC DNA]</scope>
    <source>
        <strain evidence="1 2">DSM 4749</strain>
    </source>
</reference>
<gene>
    <name evidence="1" type="ORF">BDD39_001835</name>
</gene>
<sequence>MSLNLLNELLQNKEIRKQVLIEFGFGSANPKKVLKFIQEKFPTEYAELSSRETLNNPKVAQFMPKEIELSSRAERDAILDNFERKFNS</sequence>
<name>A0A846MIS8_9BACL</name>
<proteinExistence type="predicted"/>
<accession>A0A846MIS8</accession>
<evidence type="ECO:0000313" key="1">
    <source>
        <dbReference type="EMBL" id="NIK15325.1"/>
    </source>
</evidence>
<dbReference type="EMBL" id="JAASRS010000001">
    <property type="protein sequence ID" value="NIK15325.1"/>
    <property type="molecule type" value="Genomic_DNA"/>
</dbReference>
<organism evidence="1 2">
    <name type="scientific">Saccharococcus thermophilus</name>
    <dbReference type="NCBI Taxonomy" id="29396"/>
    <lineage>
        <taxon>Bacteria</taxon>
        <taxon>Bacillati</taxon>
        <taxon>Bacillota</taxon>
        <taxon>Bacilli</taxon>
        <taxon>Bacillales</taxon>
        <taxon>Anoxybacillaceae</taxon>
        <taxon>Saccharococcus</taxon>
    </lineage>
</organism>
<evidence type="ECO:0000313" key="2">
    <source>
        <dbReference type="Proteomes" id="UP000532769"/>
    </source>
</evidence>
<dbReference type="Proteomes" id="UP000532769">
    <property type="component" value="Unassembled WGS sequence"/>
</dbReference>